<gene>
    <name evidence="5" type="ORF">E0L16_13380</name>
</gene>
<evidence type="ECO:0000256" key="4">
    <source>
        <dbReference type="RuleBase" id="RU361169"/>
    </source>
</evidence>
<dbReference type="SUPFAM" id="SSF51126">
    <property type="entry name" value="Pectin lyase-like"/>
    <property type="match status" value="1"/>
</dbReference>
<comment type="caution">
    <text evidence="5">The sequence shown here is derived from an EMBL/GenBank/DDBJ whole genome shotgun (WGS) entry which is preliminary data.</text>
</comment>
<dbReference type="EMBL" id="SJON01000009">
    <property type="protein sequence ID" value="TCB86150.1"/>
    <property type="molecule type" value="Genomic_DNA"/>
</dbReference>
<sequence>MKAISILAFGADPTAQRLSTSAIQQAINTAQRNDVIVIPQGRFLTGALFLKSGVSLRLDAGARLMGSQNLADYPLIDTRVAGIEMRWPAGIINIINCENVSITGTGTIDGQGAVWWQRFWGEDEHSGMVGDYSARGLRWVVDYDCQRPRNVLVYESQTILLRDFTSRESGFWNMHLCYSRHIAVEGVQISNSAGPSTDGIDIDSCEQVRVEGCIVSCNDDNICIKSGRGREAAQKARPARDIVIRGCTLNKGSGITLGSETSGGIERVLIEDNAFNGTGVGFRIKSARNRGGFIRDITVQNLRLTDVRFPVLIQLNWFPQYSYGDQDNLSEKPEHWRKLAEGVEGEAGLTAVSRLTLKNIVARRSANTIFSRAFFIEGYPERPVSGLVLEDIAIDATEFGKISGVDGLHFNDVHVTAREATRDSNDVYER</sequence>
<keyword evidence="2 4" id="KW-0378">Hydrolase</keyword>
<dbReference type="AlphaFoldDB" id="A0AAE8UBA8"/>
<evidence type="ECO:0000256" key="1">
    <source>
        <dbReference type="ARBA" id="ARBA00008834"/>
    </source>
</evidence>
<reference evidence="5 6" key="1">
    <citation type="submission" date="2019-02" db="EMBL/GenBank/DDBJ databases">
        <title>The draft genome of Enterobacter spp. strains.</title>
        <authorList>
            <person name="Wang C."/>
            <person name="Feng Y."/>
            <person name="Zong Z."/>
        </authorList>
    </citation>
    <scope>NUCLEOTIDE SEQUENCE [LARGE SCALE GENOMIC DNA]</scope>
    <source>
        <strain evidence="5 6">WCHEQ120003</strain>
    </source>
</reference>
<dbReference type="GO" id="GO:0005975">
    <property type="term" value="P:carbohydrate metabolic process"/>
    <property type="evidence" value="ECO:0007669"/>
    <property type="project" value="InterPro"/>
</dbReference>
<evidence type="ECO:0000256" key="3">
    <source>
        <dbReference type="ARBA" id="ARBA00023295"/>
    </source>
</evidence>
<dbReference type="Proteomes" id="UP000291623">
    <property type="component" value="Unassembled WGS sequence"/>
</dbReference>
<evidence type="ECO:0000313" key="5">
    <source>
        <dbReference type="EMBL" id="TCB86150.1"/>
    </source>
</evidence>
<name>A0AAE8UBA8_9ENTR</name>
<dbReference type="PANTHER" id="PTHR31339">
    <property type="entry name" value="PECTIN LYASE-RELATED"/>
    <property type="match status" value="1"/>
</dbReference>
<organism evidence="5 6">
    <name type="scientific">Enterobacter quasihormaechei</name>
    <dbReference type="NCBI Taxonomy" id="2529382"/>
    <lineage>
        <taxon>Bacteria</taxon>
        <taxon>Pseudomonadati</taxon>
        <taxon>Pseudomonadota</taxon>
        <taxon>Gammaproteobacteria</taxon>
        <taxon>Enterobacterales</taxon>
        <taxon>Enterobacteriaceae</taxon>
        <taxon>Enterobacter</taxon>
    </lineage>
</organism>
<dbReference type="Pfam" id="PF00295">
    <property type="entry name" value="Glyco_hydro_28"/>
    <property type="match status" value="1"/>
</dbReference>
<dbReference type="InterPro" id="IPR012334">
    <property type="entry name" value="Pectin_lyas_fold"/>
</dbReference>
<dbReference type="InterPro" id="IPR051801">
    <property type="entry name" value="GH28_Enzymes"/>
</dbReference>
<dbReference type="GO" id="GO:0004650">
    <property type="term" value="F:polygalacturonase activity"/>
    <property type="evidence" value="ECO:0007669"/>
    <property type="project" value="InterPro"/>
</dbReference>
<dbReference type="SMART" id="SM00710">
    <property type="entry name" value="PbH1"/>
    <property type="match status" value="6"/>
</dbReference>
<dbReference type="PANTHER" id="PTHR31339:SF9">
    <property type="entry name" value="PLASMIN AND FIBRONECTIN-BINDING PROTEIN A"/>
    <property type="match status" value="1"/>
</dbReference>
<dbReference type="InterPro" id="IPR011050">
    <property type="entry name" value="Pectin_lyase_fold/virulence"/>
</dbReference>
<evidence type="ECO:0000256" key="2">
    <source>
        <dbReference type="ARBA" id="ARBA00022801"/>
    </source>
</evidence>
<dbReference type="RefSeq" id="WP_131637124.1">
    <property type="nucleotide sequence ID" value="NZ_SJON01000009.1"/>
</dbReference>
<dbReference type="InterPro" id="IPR000743">
    <property type="entry name" value="Glyco_hydro_28"/>
</dbReference>
<dbReference type="GeneID" id="92385774"/>
<comment type="similarity">
    <text evidence="1 4">Belongs to the glycosyl hydrolase 28 family.</text>
</comment>
<dbReference type="Gene3D" id="2.160.20.10">
    <property type="entry name" value="Single-stranded right-handed beta-helix, Pectin lyase-like"/>
    <property type="match status" value="1"/>
</dbReference>
<proteinExistence type="inferred from homology"/>
<dbReference type="InterPro" id="IPR006626">
    <property type="entry name" value="PbH1"/>
</dbReference>
<accession>A0AAE8UBA8</accession>
<evidence type="ECO:0000313" key="6">
    <source>
        <dbReference type="Proteomes" id="UP000291623"/>
    </source>
</evidence>
<protein>
    <submittedName>
        <fullName evidence="5">Glycoside hydrolase</fullName>
    </submittedName>
</protein>
<keyword evidence="3 4" id="KW-0326">Glycosidase</keyword>